<evidence type="ECO:0000256" key="1">
    <source>
        <dbReference type="SAM" id="Phobius"/>
    </source>
</evidence>
<evidence type="ECO:0000313" key="2">
    <source>
        <dbReference type="EMBL" id="MFC0394148.1"/>
    </source>
</evidence>
<dbReference type="SUPFAM" id="SSF48317">
    <property type="entry name" value="Acid phosphatase/Vanadium-dependent haloperoxidase"/>
    <property type="match status" value="1"/>
</dbReference>
<sequence length="139" mass="16256">MYYRTLLSLCIGLIVCYVTCYFYQTMVIHPEIKGSGWLELMVQVIYNSDMPYNCLPSIHVLTSYLMFRSAYVFQPVARHVIRCLAVLIIVSTLFVKQHVVVDVFAGWLAAEITYWVAGFSLPVMAQYRMTFRKRRQEHL</sequence>
<organism evidence="2 3">
    <name type="scientific">Paenibacillus mendelii</name>
    <dbReference type="NCBI Taxonomy" id="206163"/>
    <lineage>
        <taxon>Bacteria</taxon>
        <taxon>Bacillati</taxon>
        <taxon>Bacillota</taxon>
        <taxon>Bacilli</taxon>
        <taxon>Bacillales</taxon>
        <taxon>Paenibacillaceae</taxon>
        <taxon>Paenibacillus</taxon>
    </lineage>
</organism>
<keyword evidence="1" id="KW-0812">Transmembrane</keyword>
<keyword evidence="1" id="KW-1133">Transmembrane helix</keyword>
<dbReference type="Proteomes" id="UP001589818">
    <property type="component" value="Unassembled WGS sequence"/>
</dbReference>
<reference evidence="2 3" key="1">
    <citation type="submission" date="2024-09" db="EMBL/GenBank/DDBJ databases">
        <authorList>
            <person name="Sun Q."/>
            <person name="Mori K."/>
        </authorList>
    </citation>
    <scope>NUCLEOTIDE SEQUENCE [LARGE SCALE GENOMIC DNA]</scope>
    <source>
        <strain evidence="2 3">CCM 4839</strain>
    </source>
</reference>
<proteinExistence type="predicted"/>
<protein>
    <submittedName>
        <fullName evidence="2">Serine/threonine protein phosphatase</fullName>
    </submittedName>
</protein>
<feature type="transmembrane region" description="Helical" evidence="1">
    <location>
        <begin position="104"/>
        <end position="125"/>
    </location>
</feature>
<comment type="caution">
    <text evidence="2">The sequence shown here is derived from an EMBL/GenBank/DDBJ whole genome shotgun (WGS) entry which is preliminary data.</text>
</comment>
<dbReference type="InterPro" id="IPR036938">
    <property type="entry name" value="PAP2/HPO_sf"/>
</dbReference>
<keyword evidence="1" id="KW-0472">Membrane</keyword>
<name>A0ABV6JE02_9BACL</name>
<evidence type="ECO:0000313" key="3">
    <source>
        <dbReference type="Proteomes" id="UP001589818"/>
    </source>
</evidence>
<keyword evidence="3" id="KW-1185">Reference proteome</keyword>
<dbReference type="EMBL" id="JBHLVF010000040">
    <property type="protein sequence ID" value="MFC0394148.1"/>
    <property type="molecule type" value="Genomic_DNA"/>
</dbReference>
<dbReference type="RefSeq" id="WP_256555630.1">
    <property type="nucleotide sequence ID" value="NZ_JANHOF010000021.1"/>
</dbReference>
<accession>A0ABV6JE02</accession>
<gene>
    <name evidence="2" type="ORF">ACFFJ8_22610</name>
</gene>